<dbReference type="KEGG" id="sapp:SAC06_10000"/>
<evidence type="ECO:0000256" key="7">
    <source>
        <dbReference type="SAM" id="MobiDB-lite"/>
    </source>
</evidence>
<dbReference type="PANTHER" id="PTHR30506">
    <property type="entry name" value="INNER MEMBRANE PROTEIN"/>
    <property type="match status" value="1"/>
</dbReference>
<name>A0AAU7V6R3_9ACTO</name>
<proteinExistence type="inferred from homology"/>
<feature type="region of interest" description="Disordered" evidence="7">
    <location>
        <begin position="228"/>
        <end position="257"/>
    </location>
</feature>
<feature type="transmembrane region" description="Helical" evidence="8">
    <location>
        <begin position="36"/>
        <end position="57"/>
    </location>
</feature>
<dbReference type="RefSeq" id="WP_350258156.1">
    <property type="nucleotide sequence ID" value="NZ_CP138335.1"/>
</dbReference>
<reference evidence="10" key="1">
    <citation type="submission" date="2023-11" db="EMBL/GenBank/DDBJ databases">
        <title>Scrofimicrobium hongkongense sp. nov., isolated from a patient with peritonitis.</title>
        <authorList>
            <person name="Lao H.Y."/>
            <person name="Wong A.Y.P."/>
            <person name="Ng T.L."/>
            <person name="Wong R.Y.L."/>
            <person name="Yau M.C.Y."/>
            <person name="Lam J.Y.W."/>
            <person name="Siu G.K.H."/>
        </authorList>
    </citation>
    <scope>NUCLEOTIDE SEQUENCE</scope>
    <source>
        <strain evidence="10">R131</strain>
    </source>
</reference>
<evidence type="ECO:0000256" key="1">
    <source>
        <dbReference type="ARBA" id="ARBA00004651"/>
    </source>
</evidence>
<evidence type="ECO:0000256" key="2">
    <source>
        <dbReference type="ARBA" id="ARBA00008193"/>
    </source>
</evidence>
<dbReference type="PANTHER" id="PTHR30506:SF3">
    <property type="entry name" value="UPF0126 INNER MEMBRANE PROTEIN YADS-RELATED"/>
    <property type="match status" value="1"/>
</dbReference>
<evidence type="ECO:0000256" key="5">
    <source>
        <dbReference type="ARBA" id="ARBA00022989"/>
    </source>
</evidence>
<keyword evidence="3" id="KW-1003">Cell membrane</keyword>
<evidence type="ECO:0000259" key="9">
    <source>
        <dbReference type="Pfam" id="PF03458"/>
    </source>
</evidence>
<feature type="transmembrane region" description="Helical" evidence="8">
    <location>
        <begin position="94"/>
        <end position="113"/>
    </location>
</feature>
<organism evidence="10">
    <name type="scientific">Scrofimicrobium appendicitidis</name>
    <dbReference type="NCBI Taxonomy" id="3079930"/>
    <lineage>
        <taxon>Bacteria</taxon>
        <taxon>Bacillati</taxon>
        <taxon>Actinomycetota</taxon>
        <taxon>Actinomycetes</taxon>
        <taxon>Actinomycetales</taxon>
        <taxon>Actinomycetaceae</taxon>
        <taxon>Scrofimicrobium</taxon>
    </lineage>
</organism>
<keyword evidence="6 8" id="KW-0472">Membrane</keyword>
<evidence type="ECO:0000256" key="3">
    <source>
        <dbReference type="ARBA" id="ARBA00022475"/>
    </source>
</evidence>
<dbReference type="InterPro" id="IPR005115">
    <property type="entry name" value="Gly_transporter"/>
</dbReference>
<keyword evidence="4 8" id="KW-0812">Transmembrane</keyword>
<dbReference type="Pfam" id="PF03458">
    <property type="entry name" value="Gly_transporter"/>
    <property type="match status" value="2"/>
</dbReference>
<protein>
    <submittedName>
        <fullName evidence="10">Trimeric intracellular cation channel family protein</fullName>
    </submittedName>
</protein>
<gene>
    <name evidence="10" type="ORF">SAC06_10000</name>
</gene>
<feature type="transmembrane region" description="Helical" evidence="8">
    <location>
        <begin position="178"/>
        <end position="197"/>
    </location>
</feature>
<comment type="subcellular location">
    <subcellularLocation>
        <location evidence="1">Cell membrane</location>
        <topology evidence="1">Multi-pass membrane protein</topology>
    </subcellularLocation>
</comment>
<feature type="transmembrane region" description="Helical" evidence="8">
    <location>
        <begin position="69"/>
        <end position="87"/>
    </location>
</feature>
<evidence type="ECO:0000256" key="4">
    <source>
        <dbReference type="ARBA" id="ARBA00022692"/>
    </source>
</evidence>
<accession>A0AAU7V6R3</accession>
<feature type="transmembrane region" description="Helical" evidence="8">
    <location>
        <begin position="6"/>
        <end position="24"/>
    </location>
</feature>
<feature type="domain" description="Glycine transporter" evidence="9">
    <location>
        <begin position="12"/>
        <end position="85"/>
    </location>
</feature>
<dbReference type="AlphaFoldDB" id="A0AAU7V6R3"/>
<evidence type="ECO:0000256" key="6">
    <source>
        <dbReference type="ARBA" id="ARBA00023136"/>
    </source>
</evidence>
<feature type="domain" description="Glycine transporter" evidence="9">
    <location>
        <begin position="99"/>
        <end position="171"/>
    </location>
</feature>
<dbReference type="GO" id="GO:0005886">
    <property type="term" value="C:plasma membrane"/>
    <property type="evidence" value="ECO:0007669"/>
    <property type="project" value="UniProtKB-SubCell"/>
</dbReference>
<sequence>MEENAVWAVFRVVDLTGVLLNGVLGGKLARQKHFDAVGFMILAVMSAMGGGIVRDVILQHGPPVAITDPFYIGTALVGASIAFLWRLDSRGWRIALILADGLVLGSWAATGAMKTLSMGFGLMPALLLGLTTAVGGGMIRDISAGNVPTVLGGNYLYATPALVSAGIMVAFFNLGYPMWGMIVATVVGSSFTALAHWRRWRLPEHTDWTLTLSSEQLRYLLDRKAAARKRTRTGLDESFEETGLPRTDEAQTRDEEG</sequence>
<feature type="compositionally biased region" description="Basic and acidic residues" evidence="7">
    <location>
        <begin position="246"/>
        <end position="257"/>
    </location>
</feature>
<feature type="transmembrane region" description="Helical" evidence="8">
    <location>
        <begin position="151"/>
        <end position="172"/>
    </location>
</feature>
<dbReference type="EMBL" id="CP138335">
    <property type="protein sequence ID" value="XBW07956.1"/>
    <property type="molecule type" value="Genomic_DNA"/>
</dbReference>
<feature type="transmembrane region" description="Helical" evidence="8">
    <location>
        <begin position="119"/>
        <end position="139"/>
    </location>
</feature>
<keyword evidence="5 8" id="KW-1133">Transmembrane helix</keyword>
<evidence type="ECO:0000256" key="8">
    <source>
        <dbReference type="SAM" id="Phobius"/>
    </source>
</evidence>
<evidence type="ECO:0000313" key="10">
    <source>
        <dbReference type="EMBL" id="XBW07956.1"/>
    </source>
</evidence>
<comment type="similarity">
    <text evidence="2">Belongs to the UPF0126 family.</text>
</comment>